<proteinExistence type="predicted"/>
<keyword evidence="3" id="KW-1185">Reference proteome</keyword>
<name>A0ABP9AWP6_9GAMM</name>
<evidence type="ECO:0000313" key="3">
    <source>
        <dbReference type="Proteomes" id="UP001499959"/>
    </source>
</evidence>
<gene>
    <name evidence="2" type="ORF">GCM10023307_10230</name>
</gene>
<feature type="transmembrane region" description="Helical" evidence="1">
    <location>
        <begin position="35"/>
        <end position="52"/>
    </location>
</feature>
<reference evidence="3" key="1">
    <citation type="journal article" date="2019" name="Int. J. Syst. Evol. Microbiol.">
        <title>The Global Catalogue of Microorganisms (GCM) 10K type strain sequencing project: providing services to taxonomists for standard genome sequencing and annotation.</title>
        <authorList>
            <consortium name="The Broad Institute Genomics Platform"/>
            <consortium name="The Broad Institute Genome Sequencing Center for Infectious Disease"/>
            <person name="Wu L."/>
            <person name="Ma J."/>
        </authorList>
    </citation>
    <scope>NUCLEOTIDE SEQUENCE [LARGE SCALE GENOMIC DNA]</scope>
    <source>
        <strain evidence="3">JCM 18204</strain>
    </source>
</reference>
<dbReference type="Proteomes" id="UP001499959">
    <property type="component" value="Unassembled WGS sequence"/>
</dbReference>
<feature type="transmembrane region" description="Helical" evidence="1">
    <location>
        <begin position="59"/>
        <end position="81"/>
    </location>
</feature>
<evidence type="ECO:0000256" key="1">
    <source>
        <dbReference type="SAM" id="Phobius"/>
    </source>
</evidence>
<comment type="caution">
    <text evidence="2">The sequence shown here is derived from an EMBL/GenBank/DDBJ whole genome shotgun (WGS) entry which is preliminary data.</text>
</comment>
<protein>
    <recommendedName>
        <fullName evidence="4">ATP synthase I</fullName>
    </recommendedName>
</protein>
<accession>A0ABP9AWP6</accession>
<keyword evidence="1" id="KW-0812">Transmembrane</keyword>
<sequence length="110" mass="10754">MLFQAVATLLAAVVCLSFGRPAALGALVGGAAMTLGSALAAWGAFSGGVVGAEMAFGRLLVGLAAKWIVVAAGLFFAIAVWKLPALPALAGAAVAAAGLLFSARGGLRRD</sequence>
<keyword evidence="1" id="KW-0472">Membrane</keyword>
<dbReference type="EMBL" id="BAABJE010000002">
    <property type="protein sequence ID" value="GAA4787189.1"/>
    <property type="molecule type" value="Genomic_DNA"/>
</dbReference>
<keyword evidence="1" id="KW-1133">Transmembrane helix</keyword>
<evidence type="ECO:0000313" key="2">
    <source>
        <dbReference type="EMBL" id="GAA4787189.1"/>
    </source>
</evidence>
<organism evidence="2 3">
    <name type="scientific">Lysobacter hankyongensis</name>
    <dbReference type="NCBI Taxonomy" id="1176535"/>
    <lineage>
        <taxon>Bacteria</taxon>
        <taxon>Pseudomonadati</taxon>
        <taxon>Pseudomonadota</taxon>
        <taxon>Gammaproteobacteria</taxon>
        <taxon>Lysobacterales</taxon>
        <taxon>Lysobacteraceae</taxon>
        <taxon>Lysobacter</taxon>
    </lineage>
</organism>
<feature type="transmembrane region" description="Helical" evidence="1">
    <location>
        <begin position="87"/>
        <end position="107"/>
    </location>
</feature>
<evidence type="ECO:0008006" key="4">
    <source>
        <dbReference type="Google" id="ProtNLM"/>
    </source>
</evidence>